<evidence type="ECO:0000256" key="1">
    <source>
        <dbReference type="SAM" id="MobiDB-lite"/>
    </source>
</evidence>
<accession>A0A914H2P4</accession>
<keyword evidence="2" id="KW-1185">Reference proteome</keyword>
<reference evidence="3" key="1">
    <citation type="submission" date="2022-11" db="UniProtKB">
        <authorList>
            <consortium name="WormBaseParasite"/>
        </authorList>
    </citation>
    <scope>IDENTIFICATION</scope>
</reference>
<feature type="region of interest" description="Disordered" evidence="1">
    <location>
        <begin position="193"/>
        <end position="227"/>
    </location>
</feature>
<evidence type="ECO:0000313" key="3">
    <source>
        <dbReference type="WBParaSite" id="Gr19_v10_g13593.t1"/>
    </source>
</evidence>
<sequence length="227" mass="26175">MSSVEMYSVEIGVEMSSVEMSSVEMSERRNRKEERKTEIWIVSDDRIVALPTTQLPLGILGFHIKLSYYNKSVSEFLCRSCRIVDSVTVTWNMGSGGLTRIPALLLTIWDWLTIVGLDLNETIFRVLRGMRNSVLTDCSRLKAIRIIDWFIEFPTDNRVEATNNRLLCHWLFTQHSQRPKLIMAYLQMKPKTDKKYNSNNKKKTSCSIGFGRTEAGLKTQPKTWGSR</sequence>
<dbReference type="Proteomes" id="UP000887572">
    <property type="component" value="Unplaced"/>
</dbReference>
<dbReference type="WBParaSite" id="Gr19_v10_g13593.t1">
    <property type="protein sequence ID" value="Gr19_v10_g13593.t1"/>
    <property type="gene ID" value="Gr19_v10_g13593"/>
</dbReference>
<evidence type="ECO:0000313" key="2">
    <source>
        <dbReference type="Proteomes" id="UP000887572"/>
    </source>
</evidence>
<name>A0A914H2P4_GLORO</name>
<dbReference type="AlphaFoldDB" id="A0A914H2P4"/>
<protein>
    <submittedName>
        <fullName evidence="3">Uncharacterized protein</fullName>
    </submittedName>
</protein>
<organism evidence="2 3">
    <name type="scientific">Globodera rostochiensis</name>
    <name type="common">Golden nematode worm</name>
    <name type="synonym">Heterodera rostochiensis</name>
    <dbReference type="NCBI Taxonomy" id="31243"/>
    <lineage>
        <taxon>Eukaryota</taxon>
        <taxon>Metazoa</taxon>
        <taxon>Ecdysozoa</taxon>
        <taxon>Nematoda</taxon>
        <taxon>Chromadorea</taxon>
        <taxon>Rhabditida</taxon>
        <taxon>Tylenchina</taxon>
        <taxon>Tylenchomorpha</taxon>
        <taxon>Tylenchoidea</taxon>
        <taxon>Heteroderidae</taxon>
        <taxon>Heteroderinae</taxon>
        <taxon>Globodera</taxon>
    </lineage>
</organism>
<proteinExistence type="predicted"/>